<organism evidence="1 2">
    <name type="scientific">Halteria grandinella</name>
    <dbReference type="NCBI Taxonomy" id="5974"/>
    <lineage>
        <taxon>Eukaryota</taxon>
        <taxon>Sar</taxon>
        <taxon>Alveolata</taxon>
        <taxon>Ciliophora</taxon>
        <taxon>Intramacronucleata</taxon>
        <taxon>Spirotrichea</taxon>
        <taxon>Stichotrichia</taxon>
        <taxon>Sporadotrichida</taxon>
        <taxon>Halteriidae</taxon>
        <taxon>Halteria</taxon>
    </lineage>
</organism>
<dbReference type="Proteomes" id="UP000785679">
    <property type="component" value="Unassembled WGS sequence"/>
</dbReference>
<sequence>MIFSIRYVRSLMILDSEMLKSKPCDTFVLGRFMETEALAYCSLRNLPPCQKKFCYSSSLGQQYLIEYQEVQQIR</sequence>
<dbReference type="EMBL" id="RRYP01016374">
    <property type="protein sequence ID" value="TNV75132.1"/>
    <property type="molecule type" value="Genomic_DNA"/>
</dbReference>
<dbReference type="AlphaFoldDB" id="A0A8J8NHI1"/>
<keyword evidence="2" id="KW-1185">Reference proteome</keyword>
<comment type="caution">
    <text evidence="1">The sequence shown here is derived from an EMBL/GenBank/DDBJ whole genome shotgun (WGS) entry which is preliminary data.</text>
</comment>
<name>A0A8J8NHI1_HALGN</name>
<gene>
    <name evidence="1" type="ORF">FGO68_gene17035</name>
</gene>
<evidence type="ECO:0000313" key="2">
    <source>
        <dbReference type="Proteomes" id="UP000785679"/>
    </source>
</evidence>
<reference evidence="1" key="1">
    <citation type="submission" date="2019-06" db="EMBL/GenBank/DDBJ databases">
        <authorList>
            <person name="Zheng W."/>
        </authorList>
    </citation>
    <scope>NUCLEOTIDE SEQUENCE</scope>
    <source>
        <strain evidence="1">QDHG01</strain>
    </source>
</reference>
<protein>
    <submittedName>
        <fullName evidence="1">Uncharacterized protein</fullName>
    </submittedName>
</protein>
<evidence type="ECO:0000313" key="1">
    <source>
        <dbReference type="EMBL" id="TNV75132.1"/>
    </source>
</evidence>
<accession>A0A8J8NHI1</accession>
<proteinExistence type="predicted"/>